<dbReference type="EMBL" id="DURU01000066">
    <property type="protein sequence ID" value="HHZ04176.1"/>
    <property type="molecule type" value="Genomic_DNA"/>
</dbReference>
<organism evidence="2 3">
    <name type="scientific">Acetomicrobium hydrogeniformans</name>
    <dbReference type="NCBI Taxonomy" id="649746"/>
    <lineage>
        <taxon>Bacteria</taxon>
        <taxon>Thermotogati</taxon>
        <taxon>Synergistota</taxon>
        <taxon>Synergistia</taxon>
        <taxon>Synergistales</taxon>
        <taxon>Acetomicrobiaceae</taxon>
        <taxon>Acetomicrobium</taxon>
    </lineage>
</organism>
<dbReference type="CDD" id="cd13669">
    <property type="entry name" value="PBP2_TRAP_TM0322_like"/>
    <property type="match status" value="1"/>
</dbReference>
<sequence length="331" mass="36800">MKKILSVLLISLIVTVFIGFGSDVGIAKEKTYLLKMSTQLNESHPMVEGFKEWAKRVKERTKGRLTIEVYPSAQLGSDEDVIEQALVGVNVAVLTDGGRMANYVKEIGIIGMPYIADNYDEVRAITESPTFQSFFEELEKENGIKVLSFNWYDGARHFLTNKPVRTPEDLKGVRIRTPGAPVWSKSVEALGATPVAMSWPDTYNAVQIGAIDGCEAQHTASYGLRIYEVLKYINKTRHFQLANGIIVGTNWFNSLPDDIQTILVDECVAVGNENAALVAKVADDYESKMVERGMQVIEPDIDAFKRAAESAYDVLGYSELRDKIYGEIGKK</sequence>
<dbReference type="PANTHER" id="PTHR33376">
    <property type="match status" value="1"/>
</dbReference>
<dbReference type="GO" id="GO:0030288">
    <property type="term" value="C:outer membrane-bounded periplasmic space"/>
    <property type="evidence" value="ECO:0007669"/>
    <property type="project" value="InterPro"/>
</dbReference>
<dbReference type="RefSeq" id="WP_273002591.1">
    <property type="nucleotide sequence ID" value="NZ_DURU01000066.1"/>
</dbReference>
<dbReference type="InterPro" id="IPR018389">
    <property type="entry name" value="DctP_fam"/>
</dbReference>
<dbReference type="InterPro" id="IPR038404">
    <property type="entry name" value="TRAP_DctP_sf"/>
</dbReference>
<dbReference type="GO" id="GO:0055085">
    <property type="term" value="P:transmembrane transport"/>
    <property type="evidence" value="ECO:0007669"/>
    <property type="project" value="InterPro"/>
</dbReference>
<dbReference type="AlphaFoldDB" id="A0A7V6ZE48"/>
<gene>
    <name evidence="2" type="primary">dctP</name>
    <name evidence="2" type="ORF">GX397_03760</name>
</gene>
<evidence type="ECO:0000256" key="1">
    <source>
        <dbReference type="ARBA" id="ARBA00022729"/>
    </source>
</evidence>
<dbReference type="NCBIfam" id="NF037995">
    <property type="entry name" value="TRAP_S1"/>
    <property type="match status" value="1"/>
</dbReference>
<protein>
    <submittedName>
        <fullName evidence="2">TRAP transporter substrate-binding protein DctP</fullName>
    </submittedName>
</protein>
<dbReference type="InterPro" id="IPR004682">
    <property type="entry name" value="TRAP_DctP"/>
</dbReference>
<proteinExistence type="predicted"/>
<dbReference type="Gene3D" id="3.40.190.170">
    <property type="entry name" value="Bacterial extracellular solute-binding protein, family 7"/>
    <property type="match status" value="1"/>
</dbReference>
<name>A0A7V6ZE48_9BACT</name>
<dbReference type="PIRSF" id="PIRSF006470">
    <property type="entry name" value="DctB"/>
    <property type="match status" value="1"/>
</dbReference>
<dbReference type="Pfam" id="PF03480">
    <property type="entry name" value="DctP"/>
    <property type="match status" value="1"/>
</dbReference>
<comment type="caution">
    <text evidence="2">The sequence shown here is derived from an EMBL/GenBank/DDBJ whole genome shotgun (WGS) entry which is preliminary data.</text>
</comment>
<evidence type="ECO:0000313" key="2">
    <source>
        <dbReference type="EMBL" id="HHZ04176.1"/>
    </source>
</evidence>
<dbReference type="Proteomes" id="UP000525027">
    <property type="component" value="Unassembled WGS sequence"/>
</dbReference>
<keyword evidence="1" id="KW-0732">Signal</keyword>
<accession>A0A7V6ZE48</accession>
<dbReference type="PANTHER" id="PTHR33376:SF3">
    <property type="entry name" value="C4-DICARBOXYLATE-BINDING PROTEIN"/>
    <property type="match status" value="1"/>
</dbReference>
<evidence type="ECO:0000313" key="3">
    <source>
        <dbReference type="Proteomes" id="UP000525027"/>
    </source>
</evidence>
<reference evidence="2 3" key="1">
    <citation type="journal article" date="2020" name="Biotechnol. Biofuels">
        <title>New insights from the biogas microbiome by comprehensive genome-resolved metagenomics of nearly 1600 species originating from multiple anaerobic digesters.</title>
        <authorList>
            <person name="Campanaro S."/>
            <person name="Treu L."/>
            <person name="Rodriguez-R L.M."/>
            <person name="Kovalovszki A."/>
            <person name="Ziels R.M."/>
            <person name="Maus I."/>
            <person name="Zhu X."/>
            <person name="Kougias P.G."/>
            <person name="Basile A."/>
            <person name="Luo G."/>
            <person name="Schluter A."/>
            <person name="Konstantinidis K.T."/>
            <person name="Angelidaki I."/>
        </authorList>
    </citation>
    <scope>NUCLEOTIDE SEQUENCE [LARGE SCALE GENOMIC DNA]</scope>
    <source>
        <strain evidence="2">AS25fmACSIPFO_94</strain>
    </source>
</reference>